<dbReference type="GO" id="GO:0004807">
    <property type="term" value="F:triose-phosphate isomerase activity"/>
    <property type="evidence" value="ECO:0007669"/>
    <property type="project" value="UniProtKB-UniRule"/>
</dbReference>
<comment type="caution">
    <text evidence="9">The sequence shown here is derived from an EMBL/GenBank/DDBJ whole genome shotgun (WGS) entry which is preliminary data.</text>
</comment>
<dbReference type="EMBL" id="CCEJ010000014">
    <property type="protein sequence ID" value="CDR35199.1"/>
    <property type="molecule type" value="Genomic_DNA"/>
</dbReference>
<dbReference type="InterPro" id="IPR020861">
    <property type="entry name" value="Triosephosphate_isomerase_AS"/>
</dbReference>
<evidence type="ECO:0000256" key="5">
    <source>
        <dbReference type="ARBA" id="ARBA00023152"/>
    </source>
</evidence>
<comment type="subunit">
    <text evidence="7 8">Homodimer.</text>
</comment>
<feature type="binding site" evidence="7">
    <location>
        <begin position="12"/>
        <end position="14"/>
    </location>
    <ligand>
        <name>substrate</name>
    </ligand>
</feature>
<dbReference type="OrthoDB" id="9809429at2"/>
<dbReference type="FunFam" id="3.20.20.70:FF:000016">
    <property type="entry name" value="Triosephosphate isomerase"/>
    <property type="match status" value="1"/>
</dbReference>
<dbReference type="PROSITE" id="PS00171">
    <property type="entry name" value="TIM_1"/>
    <property type="match status" value="1"/>
</dbReference>
<comment type="catalytic activity">
    <reaction evidence="7 8">
        <text>D-glyceraldehyde 3-phosphate = dihydroxyacetone phosphate</text>
        <dbReference type="Rhea" id="RHEA:18585"/>
        <dbReference type="ChEBI" id="CHEBI:57642"/>
        <dbReference type="ChEBI" id="CHEBI:59776"/>
        <dbReference type="EC" id="5.3.1.1"/>
    </reaction>
</comment>
<evidence type="ECO:0000256" key="2">
    <source>
        <dbReference type="ARBA" id="ARBA00007422"/>
    </source>
</evidence>
<dbReference type="InterPro" id="IPR022896">
    <property type="entry name" value="TrioseP_Isoase_bac/euk"/>
</dbReference>
<protein>
    <recommendedName>
        <fullName evidence="7 8">Triosephosphate isomerase</fullName>
        <shortName evidence="7">TIM</shortName>
        <shortName evidence="7">TPI</shortName>
        <ecNumber evidence="7 8">5.3.1.1</ecNumber>
    </recommendedName>
    <alternativeName>
        <fullName evidence="7">Triose-phosphate isomerase</fullName>
    </alternativeName>
</protein>
<evidence type="ECO:0000256" key="3">
    <source>
        <dbReference type="ARBA" id="ARBA00022432"/>
    </source>
</evidence>
<keyword evidence="4 7" id="KW-0963">Cytoplasm</keyword>
<comment type="subcellular location">
    <subcellularLocation>
        <location evidence="7 8">Cytoplasm</location>
    </subcellularLocation>
</comment>
<reference evidence="9" key="1">
    <citation type="submission" date="2013-12" db="EMBL/GenBank/DDBJ databases">
        <authorList>
            <person name="Linke B."/>
        </authorList>
    </citation>
    <scope>NUCLEOTIDE SEQUENCE [LARGE SCALE GENOMIC DNA]</scope>
    <source>
        <strain evidence="9">CRIB-18</strain>
    </source>
</reference>
<dbReference type="NCBIfam" id="TIGR00419">
    <property type="entry name" value="tim"/>
    <property type="match status" value="1"/>
</dbReference>
<keyword evidence="5 7" id="KW-0324">Glycolysis</keyword>
<dbReference type="SUPFAM" id="SSF51351">
    <property type="entry name" value="Triosephosphate isomerase (TIM)"/>
    <property type="match status" value="1"/>
</dbReference>
<feature type="active site" description="Proton acceptor" evidence="7">
    <location>
        <position position="170"/>
    </location>
</feature>
<dbReference type="Proteomes" id="UP000031552">
    <property type="component" value="Unassembled WGS sequence"/>
</dbReference>
<dbReference type="AlphaFoldDB" id="A0A090E3T0"/>
<comment type="similarity">
    <text evidence="2 7 8">Belongs to the triosephosphate isomerase family.</text>
</comment>
<keyword evidence="10" id="KW-1185">Reference proteome</keyword>
<organism evidence="9 10">
    <name type="scientific">Candidatus Criblamydia sequanensis CRIB-18</name>
    <dbReference type="NCBI Taxonomy" id="1437425"/>
    <lineage>
        <taxon>Bacteria</taxon>
        <taxon>Pseudomonadati</taxon>
        <taxon>Chlamydiota</taxon>
        <taxon>Chlamydiia</taxon>
        <taxon>Parachlamydiales</taxon>
        <taxon>Candidatus Criblamydiaceae</taxon>
        <taxon>Candidatus Criblamydia</taxon>
    </lineage>
</organism>
<name>A0A090E3T0_9BACT</name>
<keyword evidence="6 7" id="KW-0413">Isomerase</keyword>
<dbReference type="UniPathway" id="UPA00138"/>
<comment type="pathway">
    <text evidence="1 7 8">Carbohydrate degradation; glycolysis; D-glyceraldehyde 3-phosphate from glycerone phosphate: step 1/1.</text>
</comment>
<evidence type="ECO:0000256" key="7">
    <source>
        <dbReference type="HAMAP-Rule" id="MF_00147"/>
    </source>
</evidence>
<evidence type="ECO:0000256" key="8">
    <source>
        <dbReference type="RuleBase" id="RU363013"/>
    </source>
</evidence>
<dbReference type="RefSeq" id="WP_041018748.1">
    <property type="nucleotide sequence ID" value="NZ_CCEJ010000014.1"/>
</dbReference>
<evidence type="ECO:0000313" key="9">
    <source>
        <dbReference type="EMBL" id="CDR35199.1"/>
    </source>
</evidence>
<feature type="binding site" evidence="7">
    <location>
        <position position="216"/>
    </location>
    <ligand>
        <name>substrate</name>
    </ligand>
</feature>
<feature type="binding site" evidence="7">
    <location>
        <position position="176"/>
    </location>
    <ligand>
        <name>substrate</name>
    </ligand>
</feature>
<comment type="pathway">
    <text evidence="7 8">Carbohydrate biosynthesis; gluconeogenesis.</text>
</comment>
<dbReference type="PANTHER" id="PTHR21139">
    <property type="entry name" value="TRIOSEPHOSPHATE ISOMERASE"/>
    <property type="match status" value="1"/>
</dbReference>
<dbReference type="GO" id="GO:0006094">
    <property type="term" value="P:gluconeogenesis"/>
    <property type="evidence" value="ECO:0007669"/>
    <property type="project" value="UniProtKB-UniRule"/>
</dbReference>
<dbReference type="GO" id="GO:0046166">
    <property type="term" value="P:glyceraldehyde-3-phosphate biosynthetic process"/>
    <property type="evidence" value="ECO:0007669"/>
    <property type="project" value="TreeGrafter"/>
</dbReference>
<dbReference type="eggNOG" id="COG0149">
    <property type="taxonomic scope" value="Bacteria"/>
</dbReference>
<evidence type="ECO:0000256" key="4">
    <source>
        <dbReference type="ARBA" id="ARBA00022490"/>
    </source>
</evidence>
<dbReference type="GO" id="GO:0006096">
    <property type="term" value="P:glycolytic process"/>
    <property type="evidence" value="ECO:0007669"/>
    <property type="project" value="UniProtKB-UniRule"/>
</dbReference>
<dbReference type="HAMAP" id="MF_00147_B">
    <property type="entry name" value="TIM_B"/>
    <property type="match status" value="1"/>
</dbReference>
<dbReference type="PANTHER" id="PTHR21139:SF42">
    <property type="entry name" value="TRIOSEPHOSPHATE ISOMERASE"/>
    <property type="match status" value="1"/>
</dbReference>
<dbReference type="InterPro" id="IPR013785">
    <property type="entry name" value="Aldolase_TIM"/>
</dbReference>
<gene>
    <name evidence="7 9" type="primary">tpiA</name>
    <name evidence="9" type="ORF">CSEC_2393</name>
</gene>
<dbReference type="EC" id="5.3.1.1" evidence="7 8"/>
<keyword evidence="3 7" id="KW-0312">Gluconeogenesis</keyword>
<comment type="function">
    <text evidence="7">Involved in the gluconeogenesis. Catalyzes stereospecifically the conversion of dihydroxyacetone phosphate (DHAP) to D-glyceraldehyde-3-phosphate (G3P).</text>
</comment>
<proteinExistence type="inferred from homology"/>
<dbReference type="GO" id="GO:0005829">
    <property type="term" value="C:cytosol"/>
    <property type="evidence" value="ECO:0007669"/>
    <property type="project" value="TreeGrafter"/>
</dbReference>
<dbReference type="CDD" id="cd00311">
    <property type="entry name" value="TIM"/>
    <property type="match status" value="1"/>
</dbReference>
<dbReference type="Pfam" id="PF00121">
    <property type="entry name" value="TIM"/>
    <property type="match status" value="1"/>
</dbReference>
<evidence type="ECO:0000256" key="1">
    <source>
        <dbReference type="ARBA" id="ARBA00004680"/>
    </source>
</evidence>
<dbReference type="STRING" id="1437425.CSEC_2393"/>
<feature type="binding site" evidence="7">
    <location>
        <begin position="237"/>
        <end position="238"/>
    </location>
    <ligand>
        <name>substrate</name>
    </ligand>
</feature>
<evidence type="ECO:0000256" key="6">
    <source>
        <dbReference type="ARBA" id="ARBA00023235"/>
    </source>
</evidence>
<dbReference type="PROSITE" id="PS51440">
    <property type="entry name" value="TIM_2"/>
    <property type="match status" value="1"/>
</dbReference>
<dbReference type="InterPro" id="IPR000652">
    <property type="entry name" value="Triosephosphate_isomerase"/>
</dbReference>
<feature type="active site" description="Electrophile" evidence="7">
    <location>
        <position position="98"/>
    </location>
</feature>
<reference evidence="9" key="2">
    <citation type="submission" date="2014-09" db="EMBL/GenBank/DDBJ databases">
        <title>Criblamydia sequanensis harbors a mega-plasmid encoding arsenite resistance.</title>
        <authorList>
            <person name="Bertelli C."/>
            <person name="Goesmann A."/>
            <person name="Greub G."/>
        </authorList>
    </citation>
    <scope>NUCLEOTIDE SEQUENCE [LARGE SCALE GENOMIC DNA]</scope>
    <source>
        <strain evidence="9">CRIB-18</strain>
    </source>
</reference>
<sequence>MPLDSPSLIVGNWKMYKTREEALDYINELAEKVKGTSNEVVLAVPFTILYSAAKAAKKTPQIKISAQNMNDAKEGAFTGEIAAKMLTDAGARYVILGHSERRRYFGETNEFINHKVKRALKEGLIPILCIGESKEENESGKREEVLRAEILEGLADVHLKDGKELILAYEPIWAIGTGVHAGGKEAEEAHSFIREVLKEKFGDEIASHIKILYGGSVNPGNTKELLTGKNVNGLLVGGSSLDVNTFDHIINFNKQVNE</sequence>
<dbReference type="InterPro" id="IPR035990">
    <property type="entry name" value="TIM_sf"/>
</dbReference>
<dbReference type="Gene3D" id="3.20.20.70">
    <property type="entry name" value="Aldolase class I"/>
    <property type="match status" value="1"/>
</dbReference>
<dbReference type="GO" id="GO:0019563">
    <property type="term" value="P:glycerol catabolic process"/>
    <property type="evidence" value="ECO:0007669"/>
    <property type="project" value="TreeGrafter"/>
</dbReference>
<evidence type="ECO:0000313" key="10">
    <source>
        <dbReference type="Proteomes" id="UP000031552"/>
    </source>
</evidence>
<accession>A0A090E3T0</accession>
<dbReference type="UniPathway" id="UPA00109">
    <property type="reaction ID" value="UER00189"/>
</dbReference>